<evidence type="ECO:0000313" key="2">
    <source>
        <dbReference type="Proteomes" id="UP000295277"/>
    </source>
</evidence>
<dbReference type="Proteomes" id="UP000295277">
    <property type="component" value="Unassembled WGS sequence"/>
</dbReference>
<comment type="caution">
    <text evidence="1">The sequence shown here is derived from an EMBL/GenBank/DDBJ whole genome shotgun (WGS) entry which is preliminary data.</text>
</comment>
<dbReference type="AlphaFoldDB" id="A0A4V2R3G0"/>
<dbReference type="Pfam" id="PF09981">
    <property type="entry name" value="DUF2218"/>
    <property type="match status" value="1"/>
</dbReference>
<name>A0A4V2R3G0_9RHOB</name>
<dbReference type="RefSeq" id="WP_132696618.1">
    <property type="nucleotide sequence ID" value="NZ_SLVM01000033.1"/>
</dbReference>
<accession>A0A4V2R3G0</accession>
<evidence type="ECO:0000313" key="1">
    <source>
        <dbReference type="EMBL" id="TCM76560.1"/>
    </source>
</evidence>
<dbReference type="Gene3D" id="3.30.310.50">
    <property type="entry name" value="Alpha-D-phosphohexomutase, C-terminal domain"/>
    <property type="match status" value="1"/>
</dbReference>
<reference evidence="1 2" key="1">
    <citation type="submission" date="2019-03" db="EMBL/GenBank/DDBJ databases">
        <title>Genomic Encyclopedia of Type Strains, Phase IV (KMG-IV): sequencing the most valuable type-strain genomes for metagenomic binning, comparative biology and taxonomic classification.</title>
        <authorList>
            <person name="Goeker M."/>
        </authorList>
    </citation>
    <scope>NUCLEOTIDE SEQUENCE [LARGE SCALE GENOMIC DNA]</scope>
    <source>
        <strain evidence="1 2">DSM 21153</strain>
    </source>
</reference>
<dbReference type="OrthoDB" id="9806511at2"/>
<evidence type="ECO:0008006" key="3">
    <source>
        <dbReference type="Google" id="ProtNLM"/>
    </source>
</evidence>
<dbReference type="InterPro" id="IPR014543">
    <property type="entry name" value="UCP028291"/>
</dbReference>
<keyword evidence="2" id="KW-1185">Reference proteome</keyword>
<sequence length="100" mass="10821">MPQLADTGTFATANASRYLQQLCRHFAHKVEVSFDAASGRAALPSGPATFSADAQGLRAQVTADTPEALEQARRIVDSHLARFAFREGFERMEWQGAAPA</sequence>
<dbReference type="PIRSF" id="PIRSF028291">
    <property type="entry name" value="UCP028291"/>
    <property type="match status" value="1"/>
</dbReference>
<dbReference type="EMBL" id="SLVM01000033">
    <property type="protein sequence ID" value="TCM76560.1"/>
    <property type="molecule type" value="Genomic_DNA"/>
</dbReference>
<proteinExistence type="predicted"/>
<gene>
    <name evidence="1" type="ORF">EV216_1335</name>
</gene>
<protein>
    <recommendedName>
        <fullName evidence="3">2,4-dihydroxyhept-2-ene-1,7-dioic acid aldolase</fullName>
    </recommendedName>
</protein>
<organism evidence="1 2">
    <name type="scientific">Rhodovulum steppense</name>
    <dbReference type="NCBI Taxonomy" id="540251"/>
    <lineage>
        <taxon>Bacteria</taxon>
        <taxon>Pseudomonadati</taxon>
        <taxon>Pseudomonadota</taxon>
        <taxon>Alphaproteobacteria</taxon>
        <taxon>Rhodobacterales</taxon>
        <taxon>Paracoccaceae</taxon>
        <taxon>Rhodovulum</taxon>
    </lineage>
</organism>